<proteinExistence type="predicted"/>
<feature type="transmembrane region" description="Helical" evidence="1">
    <location>
        <begin position="80"/>
        <end position="104"/>
    </location>
</feature>
<keyword evidence="1" id="KW-0472">Membrane</keyword>
<evidence type="ECO:0000313" key="3">
    <source>
        <dbReference type="Proteomes" id="UP000199035"/>
    </source>
</evidence>
<feature type="transmembrane region" description="Helical" evidence="1">
    <location>
        <begin position="39"/>
        <end position="60"/>
    </location>
</feature>
<keyword evidence="1" id="KW-0812">Transmembrane</keyword>
<dbReference type="RefSeq" id="WP_086183666.1">
    <property type="nucleotide sequence ID" value="NZ_FNPK01000002.1"/>
</dbReference>
<dbReference type="NCBIfam" id="TIGR03940">
    <property type="entry name" value="PGA_PgaD"/>
    <property type="match status" value="1"/>
</dbReference>
<dbReference type="Proteomes" id="UP000199035">
    <property type="component" value="Unassembled WGS sequence"/>
</dbReference>
<reference evidence="3" key="1">
    <citation type="submission" date="2016-10" db="EMBL/GenBank/DDBJ databases">
        <authorList>
            <person name="Varghese N."/>
            <person name="Submissions S."/>
        </authorList>
    </citation>
    <scope>NUCLEOTIDE SEQUENCE [LARGE SCALE GENOMIC DNA]</scope>
    <source>
        <strain evidence="3">ANC 5109</strain>
    </source>
</reference>
<dbReference type="Pfam" id="PF13994">
    <property type="entry name" value="PgaD"/>
    <property type="match status" value="1"/>
</dbReference>
<evidence type="ECO:0000256" key="1">
    <source>
        <dbReference type="SAM" id="Phobius"/>
    </source>
</evidence>
<keyword evidence="3" id="KW-1185">Reference proteome</keyword>
<evidence type="ECO:0000313" key="2">
    <source>
        <dbReference type="EMBL" id="SDY02916.1"/>
    </source>
</evidence>
<dbReference type="GO" id="GO:0043709">
    <property type="term" value="P:cell adhesion involved in single-species biofilm formation"/>
    <property type="evidence" value="ECO:0007669"/>
    <property type="project" value="InterPro"/>
</dbReference>
<dbReference type="EMBL" id="FNPK01000002">
    <property type="protein sequence ID" value="SDY02916.1"/>
    <property type="molecule type" value="Genomic_DNA"/>
</dbReference>
<dbReference type="InterPro" id="IPR023829">
    <property type="entry name" value="PGA_PgaD"/>
</dbReference>
<dbReference type="STRING" id="595670.SAMN05421643_102210"/>
<gene>
    <name evidence="2" type="ORF">SAMN05421643_102210</name>
</gene>
<organism evidence="2 3">
    <name type="scientific">Acinetobacter kyonggiensis</name>
    <dbReference type="NCBI Taxonomy" id="595670"/>
    <lineage>
        <taxon>Bacteria</taxon>
        <taxon>Pseudomonadati</taxon>
        <taxon>Pseudomonadota</taxon>
        <taxon>Gammaproteobacteria</taxon>
        <taxon>Moraxellales</taxon>
        <taxon>Moraxellaceae</taxon>
        <taxon>Acinetobacter</taxon>
    </lineage>
</organism>
<sequence>MTNIKESFLIQDESKLELPEYIDRPEYVRNKSVGYSLQIAGWFVFMWLFMPLITVFFWWFEGKTIYQQMVIQAEPNSQLSLLNLTVMILLFICVLLLWASYNWVRFVGDERRTAPVEVDEQQLAISFKVNTADILNMQQAKNLTLYYDEKGMLEFFEANHQLKKRISA</sequence>
<name>A0A1H3GHY9_9GAMM</name>
<dbReference type="AlphaFoldDB" id="A0A1H3GHY9"/>
<protein>
    <submittedName>
        <fullName evidence="2">Biofilm PGA synthesis protein PgaD</fullName>
    </submittedName>
</protein>
<accession>A0A1H3GHY9</accession>
<keyword evidence="1" id="KW-1133">Transmembrane helix</keyword>